<dbReference type="AlphaFoldDB" id="A0A645BSC0"/>
<proteinExistence type="predicted"/>
<comment type="caution">
    <text evidence="1">The sequence shown here is derived from an EMBL/GenBank/DDBJ whole genome shotgun (WGS) entry which is preliminary data.</text>
</comment>
<evidence type="ECO:0000313" key="1">
    <source>
        <dbReference type="EMBL" id="MPM67501.1"/>
    </source>
</evidence>
<organism evidence="1">
    <name type="scientific">bioreactor metagenome</name>
    <dbReference type="NCBI Taxonomy" id="1076179"/>
    <lineage>
        <taxon>unclassified sequences</taxon>
        <taxon>metagenomes</taxon>
        <taxon>ecological metagenomes</taxon>
    </lineage>
</organism>
<reference evidence="1" key="1">
    <citation type="submission" date="2019-08" db="EMBL/GenBank/DDBJ databases">
        <authorList>
            <person name="Kucharzyk K."/>
            <person name="Murdoch R.W."/>
            <person name="Higgins S."/>
            <person name="Loffler F."/>
        </authorList>
    </citation>
    <scope>NUCLEOTIDE SEQUENCE</scope>
</reference>
<sequence length="87" mass="9616">MNIEYMTHAVVAKTTESAMNFAYKTAGTDKVIIFDGAMGGLNCSESLADLLIAKAPEVSKEVEEILMPKWFRQRGVDMSILGRMSQK</sequence>
<gene>
    <name evidence="1" type="ORF">SDC9_114424</name>
</gene>
<protein>
    <submittedName>
        <fullName evidence="1">Uncharacterized protein</fullName>
    </submittedName>
</protein>
<accession>A0A645BSC0</accession>
<dbReference type="EMBL" id="VSSQ01021731">
    <property type="protein sequence ID" value="MPM67501.1"/>
    <property type="molecule type" value="Genomic_DNA"/>
</dbReference>
<name>A0A645BSC0_9ZZZZ</name>